<evidence type="ECO:0000259" key="12">
    <source>
        <dbReference type="Pfam" id="PF02737"/>
    </source>
</evidence>
<dbReference type="SUPFAM" id="SSF51735">
    <property type="entry name" value="NAD(P)-binding Rossmann-fold domains"/>
    <property type="match status" value="1"/>
</dbReference>
<dbReference type="SUPFAM" id="SSF48179">
    <property type="entry name" value="6-phosphogluconate dehydrogenase C-terminal domain-like"/>
    <property type="match status" value="1"/>
</dbReference>
<dbReference type="InterPro" id="IPR008927">
    <property type="entry name" value="6-PGluconate_DH-like_C_sf"/>
</dbReference>
<dbReference type="SUPFAM" id="SSF52096">
    <property type="entry name" value="ClpP/crotonase"/>
    <property type="match status" value="1"/>
</dbReference>
<dbReference type="Pfam" id="PF00725">
    <property type="entry name" value="3HCDH"/>
    <property type="match status" value="1"/>
</dbReference>
<evidence type="ECO:0000259" key="11">
    <source>
        <dbReference type="Pfam" id="PF00725"/>
    </source>
</evidence>
<dbReference type="CDD" id="cd06558">
    <property type="entry name" value="crotonase-like"/>
    <property type="match status" value="1"/>
</dbReference>
<dbReference type="InterPro" id="IPR001753">
    <property type="entry name" value="Enoyl-CoA_hydra/iso"/>
</dbReference>
<comment type="catalytic activity">
    <reaction evidence="10">
        <text>a (3S)-3-hydroxyacyl-CoA + NAD(+) = a 3-oxoacyl-CoA + NADH + H(+)</text>
        <dbReference type="Rhea" id="RHEA:22432"/>
        <dbReference type="ChEBI" id="CHEBI:15378"/>
        <dbReference type="ChEBI" id="CHEBI:57318"/>
        <dbReference type="ChEBI" id="CHEBI:57540"/>
        <dbReference type="ChEBI" id="CHEBI:57945"/>
        <dbReference type="ChEBI" id="CHEBI:90726"/>
        <dbReference type="EC" id="1.1.1.35"/>
    </reaction>
</comment>
<evidence type="ECO:0000256" key="2">
    <source>
        <dbReference type="ARBA" id="ARBA00007005"/>
    </source>
</evidence>
<sequence>MSSLQYFTVSRTPENVAIVSLKEKTSKPLTLSSPLLYELLEIIASIEESKLKGMIFRSESVDSFLTGLEAETLASLTDKNATPEQIMGFVSLGSKVCRQLEKLHCPTVAIIHGECTGAGIELAFACDYHIATQSALTQLFYSEIEQGYTLGFGSVTRLIKKIGLHETLSFLQKKKPIKENLNLGILDHIIDAHKALPLAQLLISNHPETRKESYSALRQLLPAKFEESLSAQSLKGHIPAIKRQVLENILQTWKTYSSSDEAIQEEVSAATRLFHSKTVRNAAHVYSTDLDIIARIPKSFSKQKRIHIIGCSTIGRSLASRCAFNHLLVSIHDSRPNALANCYQQLSNTVKQQYADFPEEQIDILDNLIIDTHNDGLRYADVVIEAIQEDKHAKSSLLREITHQATSDALIFTTSASIPLNEICKDMSEPERLLGLNLSHPDFNSTLAELSASDDTQHDITDVSAFISTLGLSPIYVKKSPGFVSTRLIMNYFSEALKLHQQGMRIADIDDAALALDMQYPPFEMMDIIGLEHCLTIMEILSEHLSIDIPLPLMQKVDQGFRGKNSGEGFYKYKDGQKRPQVTDNLKRQLKKSDSTSIQKALLSSIINEARQCEQDNLVDCAAKIDLLTVKSLGFSLEKGGCLNYLKQTQTNENSND</sequence>
<evidence type="ECO:0000256" key="3">
    <source>
        <dbReference type="ARBA" id="ARBA00022832"/>
    </source>
</evidence>
<dbReference type="GO" id="GO:0016509">
    <property type="term" value="F:long-chain (3S)-3-hydroxyacyl-CoA dehydrogenase (NAD+) activity"/>
    <property type="evidence" value="ECO:0007669"/>
    <property type="project" value="TreeGrafter"/>
</dbReference>
<dbReference type="InterPro" id="IPR050136">
    <property type="entry name" value="FA_oxidation_alpha_subunit"/>
</dbReference>
<dbReference type="InterPro" id="IPR006176">
    <property type="entry name" value="3-OHacyl-CoA_DH_NAD-bd"/>
</dbReference>
<dbReference type="GO" id="GO:0070403">
    <property type="term" value="F:NAD+ binding"/>
    <property type="evidence" value="ECO:0007669"/>
    <property type="project" value="InterPro"/>
</dbReference>
<keyword evidence="7" id="KW-0443">Lipid metabolism</keyword>
<dbReference type="Gene3D" id="1.10.1040.50">
    <property type="match status" value="1"/>
</dbReference>
<comment type="pathway">
    <text evidence="1">Lipid metabolism; fatty acid beta-oxidation.</text>
</comment>
<keyword evidence="3" id="KW-0276">Fatty acid metabolism</keyword>
<dbReference type="Pfam" id="PF02737">
    <property type="entry name" value="3HCDH_N"/>
    <property type="match status" value="1"/>
</dbReference>
<comment type="similarity">
    <text evidence="2">In the central section; belongs to the 3-hydroxyacyl-CoA dehydrogenase family.</text>
</comment>
<dbReference type="UniPathway" id="UPA00659"/>
<dbReference type="InterPro" id="IPR029045">
    <property type="entry name" value="ClpP/crotonase-like_dom_sf"/>
</dbReference>
<dbReference type="Pfam" id="PF00378">
    <property type="entry name" value="ECH_1"/>
    <property type="match status" value="1"/>
</dbReference>
<dbReference type="GO" id="GO:0006635">
    <property type="term" value="P:fatty acid beta-oxidation"/>
    <property type="evidence" value="ECO:0007669"/>
    <property type="project" value="UniProtKB-UniPathway"/>
</dbReference>
<evidence type="ECO:0000256" key="8">
    <source>
        <dbReference type="ARBA" id="ARBA00023239"/>
    </source>
</evidence>
<proteinExistence type="inferred from homology"/>
<evidence type="ECO:0000256" key="7">
    <source>
        <dbReference type="ARBA" id="ARBA00023098"/>
    </source>
</evidence>
<evidence type="ECO:0000256" key="6">
    <source>
        <dbReference type="ARBA" id="ARBA00023027"/>
    </source>
</evidence>
<dbReference type="InterPro" id="IPR036291">
    <property type="entry name" value="NAD(P)-bd_dom_sf"/>
</dbReference>
<reference evidence="13" key="1">
    <citation type="submission" date="2020-01" db="EMBL/GenBank/DDBJ databases">
        <authorList>
            <person name="Meier V. D."/>
            <person name="Meier V D."/>
        </authorList>
    </citation>
    <scope>NUCLEOTIDE SEQUENCE</scope>
    <source>
        <strain evidence="13">HLG_WM_MAG_07</strain>
    </source>
</reference>
<keyword evidence="5" id="KW-0560">Oxidoreductase</keyword>
<accession>A0A6S6U7X7</accession>
<dbReference type="PANTHER" id="PTHR43612:SF3">
    <property type="entry name" value="TRIFUNCTIONAL ENZYME SUBUNIT ALPHA, MITOCHONDRIAL"/>
    <property type="match status" value="1"/>
</dbReference>
<gene>
    <name evidence="13" type="ORF">HELGO_WM8728</name>
</gene>
<dbReference type="EMBL" id="CACVAY010000145">
    <property type="protein sequence ID" value="CAA6827889.1"/>
    <property type="molecule type" value="Genomic_DNA"/>
</dbReference>
<protein>
    <submittedName>
        <fullName evidence="13">Enoyl-CoA hydratase / 3-hydroxyacyl-CoA dehydrogenase / 3-hydroxybutyryl-CoA epimerase</fullName>
    </submittedName>
</protein>
<dbReference type="AlphaFoldDB" id="A0A6S6U7X7"/>
<name>A0A6S6U7X7_9GAMM</name>
<dbReference type="PANTHER" id="PTHR43612">
    <property type="entry name" value="TRIFUNCTIONAL ENZYME SUBUNIT ALPHA"/>
    <property type="match status" value="1"/>
</dbReference>
<keyword evidence="8" id="KW-0456">Lyase</keyword>
<evidence type="ECO:0000256" key="5">
    <source>
        <dbReference type="ARBA" id="ARBA00023002"/>
    </source>
</evidence>
<dbReference type="Gene3D" id="3.90.226.10">
    <property type="entry name" value="2-enoyl-CoA Hydratase, Chain A, domain 1"/>
    <property type="match status" value="1"/>
</dbReference>
<organism evidence="13">
    <name type="scientific">uncultured Thiotrichaceae bacterium</name>
    <dbReference type="NCBI Taxonomy" id="298394"/>
    <lineage>
        <taxon>Bacteria</taxon>
        <taxon>Pseudomonadati</taxon>
        <taxon>Pseudomonadota</taxon>
        <taxon>Gammaproteobacteria</taxon>
        <taxon>Thiotrichales</taxon>
        <taxon>Thiotrichaceae</taxon>
        <taxon>environmental samples</taxon>
    </lineage>
</organism>
<evidence type="ECO:0000256" key="10">
    <source>
        <dbReference type="ARBA" id="ARBA00049556"/>
    </source>
</evidence>
<feature type="domain" description="3-hydroxyacyl-CoA dehydrogenase NAD binding" evidence="12">
    <location>
        <begin position="306"/>
        <end position="479"/>
    </location>
</feature>
<dbReference type="InterPro" id="IPR006108">
    <property type="entry name" value="3HC_DH_C"/>
</dbReference>
<feature type="domain" description="3-hydroxyacyl-CoA dehydrogenase C-terminal" evidence="11">
    <location>
        <begin position="482"/>
        <end position="573"/>
    </location>
</feature>
<keyword evidence="9" id="KW-0511">Multifunctional enzyme</keyword>
<dbReference type="Gene3D" id="3.40.50.720">
    <property type="entry name" value="NAD(P)-binding Rossmann-like Domain"/>
    <property type="match status" value="1"/>
</dbReference>
<dbReference type="GO" id="GO:0004300">
    <property type="term" value="F:enoyl-CoA hydratase activity"/>
    <property type="evidence" value="ECO:0007669"/>
    <property type="project" value="TreeGrafter"/>
</dbReference>
<evidence type="ECO:0000256" key="1">
    <source>
        <dbReference type="ARBA" id="ARBA00005005"/>
    </source>
</evidence>
<evidence type="ECO:0000256" key="9">
    <source>
        <dbReference type="ARBA" id="ARBA00023268"/>
    </source>
</evidence>
<evidence type="ECO:0000313" key="13">
    <source>
        <dbReference type="EMBL" id="CAA6827889.1"/>
    </source>
</evidence>
<keyword evidence="6" id="KW-0520">NAD</keyword>
<evidence type="ECO:0000256" key="4">
    <source>
        <dbReference type="ARBA" id="ARBA00022963"/>
    </source>
</evidence>
<keyword evidence="4" id="KW-0442">Lipid degradation</keyword>